<gene>
    <name evidence="5" type="ORF">SAMN03080594_11370</name>
</gene>
<dbReference type="InterPro" id="IPR053142">
    <property type="entry name" value="PchR_regulatory_protein"/>
</dbReference>
<keyword evidence="6" id="KW-1185">Reference proteome</keyword>
<organism evidence="5 6">
    <name type="scientific">Arenibacter palladensis</name>
    <dbReference type="NCBI Taxonomy" id="237373"/>
    <lineage>
        <taxon>Bacteria</taxon>
        <taxon>Pseudomonadati</taxon>
        <taxon>Bacteroidota</taxon>
        <taxon>Flavobacteriia</taxon>
        <taxon>Flavobacteriales</taxon>
        <taxon>Flavobacteriaceae</taxon>
        <taxon>Arenibacter</taxon>
    </lineage>
</organism>
<evidence type="ECO:0000256" key="2">
    <source>
        <dbReference type="ARBA" id="ARBA00023125"/>
    </source>
</evidence>
<accession>A0A1M5HB81</accession>
<keyword evidence="2 5" id="KW-0238">DNA-binding</keyword>
<dbReference type="GO" id="GO:0003700">
    <property type="term" value="F:DNA-binding transcription factor activity"/>
    <property type="evidence" value="ECO:0007669"/>
    <property type="project" value="InterPro"/>
</dbReference>
<dbReference type="SUPFAM" id="SSF46689">
    <property type="entry name" value="Homeodomain-like"/>
    <property type="match status" value="2"/>
</dbReference>
<reference evidence="6" key="1">
    <citation type="submission" date="2016-11" db="EMBL/GenBank/DDBJ databases">
        <authorList>
            <person name="Varghese N."/>
            <person name="Submissions S."/>
        </authorList>
    </citation>
    <scope>NUCLEOTIDE SEQUENCE [LARGE SCALE GENOMIC DNA]</scope>
    <source>
        <strain evidence="6">DSM 17539</strain>
    </source>
</reference>
<dbReference type="AlphaFoldDB" id="A0A1M5HB81"/>
<keyword evidence="3" id="KW-0804">Transcription</keyword>
<dbReference type="Gene3D" id="1.10.10.60">
    <property type="entry name" value="Homeodomain-like"/>
    <property type="match status" value="2"/>
</dbReference>
<feature type="domain" description="HTH araC/xylS-type" evidence="4">
    <location>
        <begin position="240"/>
        <end position="338"/>
    </location>
</feature>
<evidence type="ECO:0000259" key="4">
    <source>
        <dbReference type="PROSITE" id="PS01124"/>
    </source>
</evidence>
<evidence type="ECO:0000256" key="3">
    <source>
        <dbReference type="ARBA" id="ARBA00023163"/>
    </source>
</evidence>
<sequence>MGLTRKELLVTNKEVTNIGLWNLRRCTLTNKETDQIVLEKSTSTFISDELKGKIGGWQEEIRTDKAMILIRKLSLTDEFVEEVKGQDTYIGIHFIIQGSYECKRRNDSINLVIPSGSYNIVHWSKDLFDQKLIGKNYEALEVFFKGEFLEELLGKEYNVDNKMFANNAALGFWSRAKPITRPLHLAINEILNCNLTSNAKVHYLESKIRLLLIDLFLGQETQIGTNRKVSLSASDYETIENLVYYMETHLKKPLTIKELSSVAGYNTTKLKSYFKKVHNTTIFKFITSLRMQKAKALILEDNYTIAQASYEVGYSNPQHFTVAFKKNMGYLPSALLGMDQ</sequence>
<dbReference type="RefSeq" id="WP_072865634.1">
    <property type="nucleotide sequence ID" value="NZ_FQUX01000013.1"/>
</dbReference>
<dbReference type="PANTHER" id="PTHR47893">
    <property type="entry name" value="REGULATORY PROTEIN PCHR"/>
    <property type="match status" value="1"/>
</dbReference>
<evidence type="ECO:0000256" key="1">
    <source>
        <dbReference type="ARBA" id="ARBA00023015"/>
    </source>
</evidence>
<dbReference type="InterPro" id="IPR009057">
    <property type="entry name" value="Homeodomain-like_sf"/>
</dbReference>
<dbReference type="InterPro" id="IPR018060">
    <property type="entry name" value="HTH_AraC"/>
</dbReference>
<dbReference type="Pfam" id="PF12833">
    <property type="entry name" value="HTH_18"/>
    <property type="match status" value="1"/>
</dbReference>
<protein>
    <submittedName>
        <fullName evidence="5">AraC-type DNA-binding protein</fullName>
    </submittedName>
</protein>
<dbReference type="SMART" id="SM00342">
    <property type="entry name" value="HTH_ARAC"/>
    <property type="match status" value="1"/>
</dbReference>
<dbReference type="GO" id="GO:0043565">
    <property type="term" value="F:sequence-specific DNA binding"/>
    <property type="evidence" value="ECO:0007669"/>
    <property type="project" value="InterPro"/>
</dbReference>
<dbReference type="PANTHER" id="PTHR47893:SF1">
    <property type="entry name" value="REGULATORY PROTEIN PCHR"/>
    <property type="match status" value="1"/>
</dbReference>
<dbReference type="InterPro" id="IPR018062">
    <property type="entry name" value="HTH_AraC-typ_CS"/>
</dbReference>
<proteinExistence type="predicted"/>
<dbReference type="EMBL" id="FQUX01000013">
    <property type="protein sequence ID" value="SHG13193.1"/>
    <property type="molecule type" value="Genomic_DNA"/>
</dbReference>
<keyword evidence="1" id="KW-0805">Transcription regulation</keyword>
<evidence type="ECO:0000313" key="6">
    <source>
        <dbReference type="Proteomes" id="UP000184406"/>
    </source>
</evidence>
<evidence type="ECO:0000313" key="5">
    <source>
        <dbReference type="EMBL" id="SHG13193.1"/>
    </source>
</evidence>
<name>A0A1M5HB81_9FLAO</name>
<dbReference type="OrthoDB" id="799767at2"/>
<dbReference type="PROSITE" id="PS01124">
    <property type="entry name" value="HTH_ARAC_FAMILY_2"/>
    <property type="match status" value="1"/>
</dbReference>
<dbReference type="Proteomes" id="UP000184406">
    <property type="component" value="Unassembled WGS sequence"/>
</dbReference>
<dbReference type="PROSITE" id="PS00041">
    <property type="entry name" value="HTH_ARAC_FAMILY_1"/>
    <property type="match status" value="1"/>
</dbReference>